<dbReference type="InterPro" id="IPR015943">
    <property type="entry name" value="WD40/YVTN_repeat-like_dom_sf"/>
</dbReference>
<dbReference type="PANTHER" id="PTHR45176">
    <property type="entry name" value="TRANSDUCIN FAMILY PROTEIN / WD-40 REPEAT FAMILY PROTEIN-RELATED"/>
    <property type="match status" value="1"/>
</dbReference>
<dbReference type="PANTHER" id="PTHR45176:SF1">
    <property type="entry name" value="TRANSDUCIN FAMILY PROTEIN _ WD-40 REPEAT FAMILY PROTEIN-RELATED"/>
    <property type="match status" value="1"/>
</dbReference>
<dbReference type="InterPro" id="IPR057644">
    <property type="entry name" value="Beta-prop_WDR75_2nd"/>
</dbReference>
<dbReference type="Pfam" id="PF23769">
    <property type="entry name" value="Beta-prop_WDR75_2nd"/>
    <property type="match status" value="1"/>
</dbReference>
<evidence type="ECO:0000256" key="2">
    <source>
        <dbReference type="ARBA" id="ARBA00022517"/>
    </source>
</evidence>
<dbReference type="SUPFAM" id="SSF50978">
    <property type="entry name" value="WD40 repeat-like"/>
    <property type="match status" value="2"/>
</dbReference>
<comment type="caution">
    <text evidence="8">The sequence shown here is derived from an EMBL/GenBank/DDBJ whole genome shotgun (WGS) entry which is preliminary data.</text>
</comment>
<keyword evidence="2" id="KW-0690">Ribosome biogenesis</keyword>
<feature type="domain" description="WD repeat-containing protein 75 second beta-propeller" evidence="7">
    <location>
        <begin position="384"/>
        <end position="589"/>
    </location>
</feature>
<sequence>MAITGGRSLVSSSPDFSLDGQKLLVCTGNTVSIFSTSTGLKMMELEGHTALVTSVVVTRVSSSATKVPCFCWTSSLDGTIRYWDFSVPELIKTVDVRVPIFAMVIPDVFGSVASGGSGKPPDRFAFISVKGDCKANKNGKPLQGQIWRCNLVKGSLSGAILAETRYPVSLAVSTSGEFVGIHKKRKACIWKILAKDSTCDVKKITLHHTKSLSVLAFHPTERIVAAGDVVGRILIWRGFGNKAFGGITKGREARNDEERPEVRGDDDADSCSTWHWHPTEVKVLRFSSDGAYMYSDECCSEMRMLISLTEVVQVQISCADNQIHLLTMPAMRISKSISGIKPRCSYPETYKGLTSRVAFDHSAGLVATCTENYCVQLYSLSDDREVSQLFVTILAVSMDGSKLSTVEVQLPEEELGGLVCLKFWDQTRSGEFSLSTPIYEPHGDARVSAIAFHPTRDMAVTSSFGGNFKIWVRRHNMKQTNTVPSISGWSCHSVGSYKKTPMTAASFSADGSVLAVASENVISLWDPDRNVLVALIGETLAPINKLCFIGKSDYLVSLSRGSRPQLCVWSMAKLSISWSYKLHAEAVTALDGSCFAVLALVAQSPDQIVTDATMTQNMDGVILIFDAENPVPLAIWSVQKAKGGEISFIFSNLNSHHEKVSDDELPTLMLAYVSGDQEYVVFDPYCKDQSTKRDKTSSAILQETGNFGYMSIYGELPQLGSKMENISSPAFAPSDKPWETIFSGSTHALPPLKKLCAAFLESFLEKIPSSEE</sequence>
<dbReference type="InterPro" id="IPR001680">
    <property type="entry name" value="WD40_rpt"/>
</dbReference>
<keyword evidence="4" id="KW-0853">WD repeat</keyword>
<keyword evidence="9" id="KW-1185">Reference proteome</keyword>
<comment type="subcellular location">
    <subcellularLocation>
        <location evidence="1">Nucleus</location>
        <location evidence="1">Nucleolus</location>
    </subcellularLocation>
</comment>
<dbReference type="SMART" id="SM00320">
    <property type="entry name" value="WD40"/>
    <property type="match status" value="6"/>
</dbReference>
<keyword evidence="3" id="KW-0698">rRNA processing</keyword>
<proteinExistence type="predicted"/>
<accession>A0AAP0FAY0</accession>
<keyword evidence="6" id="KW-0539">Nucleus</keyword>
<dbReference type="Pfam" id="PF23869">
    <property type="entry name" value="Beta-prop_WDR75_1st"/>
    <property type="match status" value="1"/>
</dbReference>
<evidence type="ECO:0000256" key="4">
    <source>
        <dbReference type="ARBA" id="ARBA00022574"/>
    </source>
</evidence>
<gene>
    <name evidence="8" type="ORF">Syun_024022</name>
</gene>
<keyword evidence="5" id="KW-0677">Repeat</keyword>
<organism evidence="8 9">
    <name type="scientific">Stephania yunnanensis</name>
    <dbReference type="NCBI Taxonomy" id="152371"/>
    <lineage>
        <taxon>Eukaryota</taxon>
        <taxon>Viridiplantae</taxon>
        <taxon>Streptophyta</taxon>
        <taxon>Embryophyta</taxon>
        <taxon>Tracheophyta</taxon>
        <taxon>Spermatophyta</taxon>
        <taxon>Magnoliopsida</taxon>
        <taxon>Ranunculales</taxon>
        <taxon>Menispermaceae</taxon>
        <taxon>Menispermoideae</taxon>
        <taxon>Cissampelideae</taxon>
        <taxon>Stephania</taxon>
    </lineage>
</organism>
<dbReference type="Proteomes" id="UP001420932">
    <property type="component" value="Unassembled WGS sequence"/>
</dbReference>
<reference evidence="8 9" key="1">
    <citation type="submission" date="2024-01" db="EMBL/GenBank/DDBJ databases">
        <title>Genome assemblies of Stephania.</title>
        <authorList>
            <person name="Yang L."/>
        </authorList>
    </citation>
    <scope>NUCLEOTIDE SEQUENCE [LARGE SCALE GENOMIC DNA]</scope>
    <source>
        <strain evidence="8">YNDBR</strain>
        <tissue evidence="8">Leaf</tissue>
    </source>
</reference>
<dbReference type="Gene3D" id="2.130.10.10">
    <property type="entry name" value="YVTN repeat-like/Quinoprotein amine dehydrogenase"/>
    <property type="match status" value="3"/>
</dbReference>
<dbReference type="AlphaFoldDB" id="A0AAP0FAY0"/>
<evidence type="ECO:0000256" key="3">
    <source>
        <dbReference type="ARBA" id="ARBA00022552"/>
    </source>
</evidence>
<evidence type="ECO:0000313" key="9">
    <source>
        <dbReference type="Proteomes" id="UP001420932"/>
    </source>
</evidence>
<evidence type="ECO:0000256" key="1">
    <source>
        <dbReference type="ARBA" id="ARBA00004604"/>
    </source>
</evidence>
<evidence type="ECO:0000256" key="6">
    <source>
        <dbReference type="ARBA" id="ARBA00023242"/>
    </source>
</evidence>
<dbReference type="EMBL" id="JBBNAF010000010">
    <property type="protein sequence ID" value="KAK9108011.1"/>
    <property type="molecule type" value="Genomic_DNA"/>
</dbReference>
<evidence type="ECO:0000313" key="8">
    <source>
        <dbReference type="EMBL" id="KAK9108011.1"/>
    </source>
</evidence>
<dbReference type="InterPro" id="IPR036322">
    <property type="entry name" value="WD40_repeat_dom_sf"/>
</dbReference>
<name>A0AAP0FAY0_9MAGN</name>
<protein>
    <recommendedName>
        <fullName evidence="7">WD repeat-containing protein 75 second beta-propeller domain-containing protein</fullName>
    </recommendedName>
</protein>
<evidence type="ECO:0000259" key="7">
    <source>
        <dbReference type="Pfam" id="PF23769"/>
    </source>
</evidence>
<evidence type="ECO:0000256" key="5">
    <source>
        <dbReference type="ARBA" id="ARBA00022737"/>
    </source>
</evidence>